<name>A0A1I7XY16_9BILA</name>
<keyword evidence="1" id="KW-1185">Reference proteome</keyword>
<reference evidence="2" key="1">
    <citation type="submission" date="2016-11" db="UniProtKB">
        <authorList>
            <consortium name="WormBaseParasite"/>
        </authorList>
    </citation>
    <scope>IDENTIFICATION</scope>
</reference>
<organism evidence="1 2">
    <name type="scientific">Steinernema glaseri</name>
    <dbReference type="NCBI Taxonomy" id="37863"/>
    <lineage>
        <taxon>Eukaryota</taxon>
        <taxon>Metazoa</taxon>
        <taxon>Ecdysozoa</taxon>
        <taxon>Nematoda</taxon>
        <taxon>Chromadorea</taxon>
        <taxon>Rhabditida</taxon>
        <taxon>Tylenchina</taxon>
        <taxon>Panagrolaimomorpha</taxon>
        <taxon>Strongyloidoidea</taxon>
        <taxon>Steinernematidae</taxon>
        <taxon>Steinernema</taxon>
    </lineage>
</organism>
<accession>A0A1I7XY16</accession>
<evidence type="ECO:0000313" key="1">
    <source>
        <dbReference type="Proteomes" id="UP000095287"/>
    </source>
</evidence>
<protein>
    <submittedName>
        <fullName evidence="2">F-box domain-containing protein</fullName>
    </submittedName>
</protein>
<dbReference type="Proteomes" id="UP000095287">
    <property type="component" value="Unplaced"/>
</dbReference>
<dbReference type="AlphaFoldDB" id="A0A1I7XY16"/>
<sequence length="441" mass="50142">MGAYTSLCSKERRSGARAQLGSDKGRFSRQLLWDVMSQCDAVDEWVSLRNVSRRFRRYADSQVELDVSFDCSPPVLNYRQLKSGASRTCPENMSFGIYSDFFIGGKHVVERHDELESLAWLWPTVPLRSISFHCFHLSAHASNNDFTLHNLFFDQIATFLEKVPRRSLASLAKLEITTQDSFSPYFQCPDYMIPCFKRIVRRLPQFMESIEFQTFPSNEGLVGSLLGLKPKKLLILGDEAVLEESLDMMKYNYDTTLFMYMKGIEDQDSVLQTFGELAEKWRTSCKRHSNAIHIQFSETKQSALALQEIVLQLPSRPCLHHPTVTCMVDCNTMARRGLYLEVALSLTCIEPSTLKKTRKEVRELNLLEQQSTQVAFSPLRNYDSCHTVLWPCLDTDSDSGISMGSEEARMDEIDLTSLIKSGIVATVDLEEQQSLISAPAA</sequence>
<evidence type="ECO:0000313" key="2">
    <source>
        <dbReference type="WBParaSite" id="L893_g10769.t1"/>
    </source>
</evidence>
<proteinExistence type="predicted"/>
<dbReference type="WBParaSite" id="L893_g10769.t1">
    <property type="protein sequence ID" value="L893_g10769.t1"/>
    <property type="gene ID" value="L893_g10769"/>
</dbReference>